<proteinExistence type="predicted"/>
<keyword evidence="1" id="KW-0472">Membrane</keyword>
<feature type="transmembrane region" description="Helical" evidence="1">
    <location>
        <begin position="24"/>
        <end position="41"/>
    </location>
</feature>
<keyword evidence="1" id="KW-0812">Transmembrane</keyword>
<keyword evidence="1" id="KW-1133">Transmembrane helix</keyword>
<reference evidence="2 3" key="1">
    <citation type="submission" date="2016-12" db="EMBL/GenBank/DDBJ databases">
        <authorList>
            <person name="Song W.-J."/>
            <person name="Kurnit D.M."/>
        </authorList>
    </citation>
    <scope>NUCLEOTIDE SEQUENCE [LARGE SCALE GENOMIC DNA]</scope>
    <source>
        <strain evidence="2 3">175</strain>
    </source>
</reference>
<evidence type="ECO:0000313" key="3">
    <source>
        <dbReference type="Proteomes" id="UP000192923"/>
    </source>
</evidence>
<name>A0A1Y6D077_9GAMM</name>
<evidence type="ECO:0000256" key="1">
    <source>
        <dbReference type="SAM" id="Phobius"/>
    </source>
</evidence>
<evidence type="ECO:0000313" key="2">
    <source>
        <dbReference type="EMBL" id="SMF95976.1"/>
    </source>
</evidence>
<dbReference type="AlphaFoldDB" id="A0A1Y6D077"/>
<feature type="transmembrane region" description="Helical" evidence="1">
    <location>
        <begin position="134"/>
        <end position="158"/>
    </location>
</feature>
<keyword evidence="3" id="KW-1185">Reference proteome</keyword>
<gene>
    <name evidence="2" type="ORF">SAMN02949497_3354</name>
</gene>
<dbReference type="OrthoDB" id="5567630at2"/>
<feature type="transmembrane region" description="Helical" evidence="1">
    <location>
        <begin position="84"/>
        <end position="110"/>
    </location>
</feature>
<sequence length="159" mass="18448">MSDSDSEAPARPAATEPELPVQPSWTPLYWFLGFVALAFILEEALFEFILEILEFIGDSIFFVVEGSEEHLEDQIEEWFDLDPYHAEIVTAWTLTPVKILAGLLLLRWLWRKARRQWFPKIAAFFRRQYRAVRLAWNLLAWPYKLLAGVVVVGVLAVLI</sequence>
<accession>A0A1Y6D077</accession>
<dbReference type="RefSeq" id="WP_085214655.1">
    <property type="nucleotide sequence ID" value="NZ_FXAM01000001.1"/>
</dbReference>
<protein>
    <submittedName>
        <fullName evidence="2">Uncharacterized protein</fullName>
    </submittedName>
</protein>
<organism evidence="2 3">
    <name type="scientific">Methylomagnum ishizawai</name>
    <dbReference type="NCBI Taxonomy" id="1760988"/>
    <lineage>
        <taxon>Bacteria</taxon>
        <taxon>Pseudomonadati</taxon>
        <taxon>Pseudomonadota</taxon>
        <taxon>Gammaproteobacteria</taxon>
        <taxon>Methylococcales</taxon>
        <taxon>Methylococcaceae</taxon>
        <taxon>Methylomagnum</taxon>
    </lineage>
</organism>
<dbReference type="Proteomes" id="UP000192923">
    <property type="component" value="Unassembled WGS sequence"/>
</dbReference>
<dbReference type="EMBL" id="FXAM01000001">
    <property type="protein sequence ID" value="SMF95976.1"/>
    <property type="molecule type" value="Genomic_DNA"/>
</dbReference>